<gene>
    <name evidence="1" type="ORF">KUCA_T00003755001</name>
</gene>
<name>W6MMJ4_9ASCO</name>
<proteinExistence type="predicted"/>
<reference evidence="1" key="1">
    <citation type="submission" date="2013-12" db="EMBL/GenBank/DDBJ databases">
        <authorList>
            <person name="Genoscope - CEA"/>
        </authorList>
    </citation>
    <scope>NUCLEOTIDE SEQUENCE</scope>
    <source>
        <strain evidence="1">CBS 1993</strain>
    </source>
</reference>
<dbReference type="EMBL" id="HG793128">
    <property type="protein sequence ID" value="CDK27776.1"/>
    <property type="molecule type" value="Genomic_DNA"/>
</dbReference>
<dbReference type="AlphaFoldDB" id="W6MMJ4"/>
<keyword evidence="2" id="KW-1185">Reference proteome</keyword>
<dbReference type="Proteomes" id="UP000019384">
    <property type="component" value="Unassembled WGS sequence"/>
</dbReference>
<evidence type="ECO:0000313" key="1">
    <source>
        <dbReference type="EMBL" id="CDK27776.1"/>
    </source>
</evidence>
<accession>W6MMJ4</accession>
<organism evidence="1 2">
    <name type="scientific">Kuraishia capsulata CBS 1993</name>
    <dbReference type="NCBI Taxonomy" id="1382522"/>
    <lineage>
        <taxon>Eukaryota</taxon>
        <taxon>Fungi</taxon>
        <taxon>Dikarya</taxon>
        <taxon>Ascomycota</taxon>
        <taxon>Saccharomycotina</taxon>
        <taxon>Pichiomycetes</taxon>
        <taxon>Pichiales</taxon>
        <taxon>Pichiaceae</taxon>
        <taxon>Kuraishia</taxon>
    </lineage>
</organism>
<dbReference type="GeneID" id="34521156"/>
<evidence type="ECO:0000313" key="2">
    <source>
        <dbReference type="Proteomes" id="UP000019384"/>
    </source>
</evidence>
<protein>
    <submittedName>
        <fullName evidence="1">Uncharacterized protein</fullName>
    </submittedName>
</protein>
<reference evidence="1" key="2">
    <citation type="submission" date="2014-02" db="EMBL/GenBank/DDBJ databases">
        <title>Complete DNA sequence of /Kuraishia capsulata/ illustrates novel genomic features among budding yeasts (/Saccharomycotina/).</title>
        <authorList>
            <person name="Morales L."/>
            <person name="Noel B."/>
            <person name="Porcel B."/>
            <person name="Marcet-Houben M."/>
            <person name="Hullo M-F."/>
            <person name="Sacerdot C."/>
            <person name="Tekaia F."/>
            <person name="Leh-Louis V."/>
            <person name="Despons L."/>
            <person name="Khanna V."/>
            <person name="Aury J-M."/>
            <person name="Barbe V."/>
            <person name="Couloux A."/>
            <person name="Labadie K."/>
            <person name="Pelletier E."/>
            <person name="Souciet J-L."/>
            <person name="Boekhout T."/>
            <person name="Gabaldon T."/>
            <person name="Wincker P."/>
            <person name="Dujon B."/>
        </authorList>
    </citation>
    <scope>NUCLEOTIDE SEQUENCE</scope>
    <source>
        <strain evidence="1">CBS 1993</strain>
    </source>
</reference>
<dbReference type="RefSeq" id="XP_022459768.1">
    <property type="nucleotide sequence ID" value="XM_022602201.1"/>
</dbReference>
<dbReference type="HOGENOM" id="CLU_2133880_0_0_1"/>
<sequence>MPFRLWSNTFQGRVRFYLERTYKESKRSKSVFLCDLSLGMIISVPGSLPLKMFFRETDALIDLTTEGSNPTNLVLTPVLSVNKFKNQNPLSRRRRLSLKRLPSSLPRRRSARS</sequence>